<keyword evidence="7" id="KW-0067">ATP-binding</keyword>
<dbReference type="InterPro" id="IPR000719">
    <property type="entry name" value="Prot_kinase_dom"/>
</dbReference>
<evidence type="ECO:0000256" key="1">
    <source>
        <dbReference type="ARBA" id="ARBA00004496"/>
    </source>
</evidence>
<dbReference type="GO" id="GO:0005524">
    <property type="term" value="F:ATP binding"/>
    <property type="evidence" value="ECO:0007669"/>
    <property type="project" value="UniProtKB-KW"/>
</dbReference>
<dbReference type="Pfam" id="PF00069">
    <property type="entry name" value="Pkinase"/>
    <property type="match status" value="1"/>
</dbReference>
<dbReference type="InterPro" id="IPR051180">
    <property type="entry name" value="IKK"/>
</dbReference>
<feature type="domain" description="Protein kinase" evidence="8">
    <location>
        <begin position="1"/>
        <end position="142"/>
    </location>
</feature>
<evidence type="ECO:0000256" key="4">
    <source>
        <dbReference type="ARBA" id="ARBA00022679"/>
    </source>
</evidence>
<dbReference type="AlphaFoldDB" id="A0AAF3FMN0"/>
<dbReference type="InterPro" id="IPR011009">
    <property type="entry name" value="Kinase-like_dom_sf"/>
</dbReference>
<keyword evidence="6" id="KW-0418">Kinase</keyword>
<keyword evidence="2" id="KW-0963">Cytoplasm</keyword>
<evidence type="ECO:0000259" key="8">
    <source>
        <dbReference type="PROSITE" id="PS50011"/>
    </source>
</evidence>
<evidence type="ECO:0000256" key="6">
    <source>
        <dbReference type="ARBA" id="ARBA00022777"/>
    </source>
</evidence>
<dbReference type="SUPFAM" id="SSF56112">
    <property type="entry name" value="Protein kinase-like (PK-like)"/>
    <property type="match status" value="1"/>
</dbReference>
<keyword evidence="4" id="KW-0808">Transferase</keyword>
<name>A0AAF3FMN0_9BILA</name>
<dbReference type="PANTHER" id="PTHR22969">
    <property type="entry name" value="IKB KINASE"/>
    <property type="match status" value="1"/>
</dbReference>
<evidence type="ECO:0000256" key="2">
    <source>
        <dbReference type="ARBA" id="ARBA00022490"/>
    </source>
</evidence>
<dbReference type="WBParaSite" id="MBELARI_LOCUS7346">
    <property type="protein sequence ID" value="MBELARI_LOCUS7346"/>
    <property type="gene ID" value="MBELARI_LOCUS7346"/>
</dbReference>
<protein>
    <submittedName>
        <fullName evidence="10">Protein kinase domain-containing protein</fullName>
    </submittedName>
</protein>
<proteinExistence type="predicted"/>
<dbReference type="GO" id="GO:0004674">
    <property type="term" value="F:protein serine/threonine kinase activity"/>
    <property type="evidence" value="ECO:0007669"/>
    <property type="project" value="UniProtKB-KW"/>
</dbReference>
<keyword evidence="5" id="KW-0547">Nucleotide-binding</keyword>
<comment type="subcellular location">
    <subcellularLocation>
        <location evidence="1">Cytoplasm</location>
    </subcellularLocation>
</comment>
<dbReference type="PANTHER" id="PTHR22969:SF17">
    <property type="entry name" value="INHIBITOR OF NUCLEAR FACTOR KAPPA-B KINASE SUBUNIT BETA"/>
    <property type="match status" value="1"/>
</dbReference>
<dbReference type="Gene3D" id="1.10.510.10">
    <property type="entry name" value="Transferase(Phosphotransferase) domain 1"/>
    <property type="match status" value="1"/>
</dbReference>
<dbReference type="Proteomes" id="UP000887575">
    <property type="component" value="Unassembled WGS sequence"/>
</dbReference>
<organism evidence="9 10">
    <name type="scientific">Mesorhabditis belari</name>
    <dbReference type="NCBI Taxonomy" id="2138241"/>
    <lineage>
        <taxon>Eukaryota</taxon>
        <taxon>Metazoa</taxon>
        <taxon>Ecdysozoa</taxon>
        <taxon>Nematoda</taxon>
        <taxon>Chromadorea</taxon>
        <taxon>Rhabditida</taxon>
        <taxon>Rhabditina</taxon>
        <taxon>Rhabditomorpha</taxon>
        <taxon>Rhabditoidea</taxon>
        <taxon>Rhabditidae</taxon>
        <taxon>Mesorhabditinae</taxon>
        <taxon>Mesorhabditis</taxon>
    </lineage>
</organism>
<reference evidence="10" key="1">
    <citation type="submission" date="2024-02" db="UniProtKB">
        <authorList>
            <consortium name="WormBaseParasite"/>
        </authorList>
    </citation>
    <scope>IDENTIFICATION</scope>
</reference>
<evidence type="ECO:0000313" key="10">
    <source>
        <dbReference type="WBParaSite" id="MBELARI_LOCUS7346"/>
    </source>
</evidence>
<evidence type="ECO:0000256" key="7">
    <source>
        <dbReference type="ARBA" id="ARBA00022840"/>
    </source>
</evidence>
<evidence type="ECO:0000256" key="5">
    <source>
        <dbReference type="ARBA" id="ARBA00022741"/>
    </source>
</evidence>
<keyword evidence="3" id="KW-0723">Serine/threonine-protein kinase</keyword>
<evidence type="ECO:0000313" key="9">
    <source>
        <dbReference type="Proteomes" id="UP000887575"/>
    </source>
</evidence>
<accession>A0AAF3FMN0</accession>
<sequence length="142" mass="16836">MAENFIGKGSYGHFMRIGEYPSFIGAKYIFIDPNKDSDRYTKEFKLLQKLRHPNIVRFYAQAKTIRDNLTYCVIHMEFCERNSLRHVLNDTELTYSKETVFFWAEHLACALLCLKENQIIHRDIKPENGGIFWKQHSGRLQM</sequence>
<evidence type="ECO:0000256" key="3">
    <source>
        <dbReference type="ARBA" id="ARBA00022527"/>
    </source>
</evidence>
<dbReference type="PROSITE" id="PS50011">
    <property type="entry name" value="PROTEIN_KINASE_DOM"/>
    <property type="match status" value="1"/>
</dbReference>
<dbReference type="GO" id="GO:0005737">
    <property type="term" value="C:cytoplasm"/>
    <property type="evidence" value="ECO:0007669"/>
    <property type="project" value="UniProtKB-SubCell"/>
</dbReference>
<keyword evidence="9" id="KW-1185">Reference proteome</keyword>